<dbReference type="CDD" id="cd00067">
    <property type="entry name" value="GAL4"/>
    <property type="match status" value="1"/>
</dbReference>
<dbReference type="SMART" id="SM00066">
    <property type="entry name" value="GAL4"/>
    <property type="match status" value="1"/>
</dbReference>
<dbReference type="Proteomes" id="UP000235371">
    <property type="component" value="Unassembled WGS sequence"/>
</dbReference>
<dbReference type="PANTHER" id="PTHR47784:SF5">
    <property type="entry name" value="STEROL UPTAKE CONTROL PROTEIN 2"/>
    <property type="match status" value="1"/>
</dbReference>
<evidence type="ECO:0000313" key="4">
    <source>
        <dbReference type="Proteomes" id="UP000235371"/>
    </source>
</evidence>
<dbReference type="Pfam" id="PF00172">
    <property type="entry name" value="Zn_clus"/>
    <property type="match status" value="1"/>
</dbReference>
<dbReference type="AlphaFoldDB" id="A0A2J6SPT7"/>
<dbReference type="InterPro" id="IPR001138">
    <property type="entry name" value="Zn2Cys6_DnaBD"/>
</dbReference>
<dbReference type="PROSITE" id="PS50048">
    <property type="entry name" value="ZN2_CY6_FUNGAL_2"/>
    <property type="match status" value="1"/>
</dbReference>
<dbReference type="GeneID" id="36591984"/>
<dbReference type="InterPro" id="IPR053157">
    <property type="entry name" value="Sterol_Uptake_Regulator"/>
</dbReference>
<dbReference type="PROSITE" id="PS00463">
    <property type="entry name" value="ZN2_CY6_FUNGAL_1"/>
    <property type="match status" value="1"/>
</dbReference>
<organism evidence="3 4">
    <name type="scientific">Hyaloscypha bicolor E</name>
    <dbReference type="NCBI Taxonomy" id="1095630"/>
    <lineage>
        <taxon>Eukaryota</taxon>
        <taxon>Fungi</taxon>
        <taxon>Dikarya</taxon>
        <taxon>Ascomycota</taxon>
        <taxon>Pezizomycotina</taxon>
        <taxon>Leotiomycetes</taxon>
        <taxon>Helotiales</taxon>
        <taxon>Hyaloscyphaceae</taxon>
        <taxon>Hyaloscypha</taxon>
        <taxon>Hyaloscypha bicolor</taxon>
    </lineage>
</organism>
<proteinExistence type="predicted"/>
<dbReference type="InParanoid" id="A0A2J6SPT7"/>
<dbReference type="GO" id="GO:0001228">
    <property type="term" value="F:DNA-binding transcription activator activity, RNA polymerase II-specific"/>
    <property type="evidence" value="ECO:0007669"/>
    <property type="project" value="TreeGrafter"/>
</dbReference>
<dbReference type="Pfam" id="PF11951">
    <property type="entry name" value="Fungal_trans_2"/>
    <property type="match status" value="1"/>
</dbReference>
<dbReference type="EMBL" id="KZ613895">
    <property type="protein sequence ID" value="PMD52786.1"/>
    <property type="molecule type" value="Genomic_DNA"/>
</dbReference>
<evidence type="ECO:0000313" key="3">
    <source>
        <dbReference type="EMBL" id="PMD52786.1"/>
    </source>
</evidence>
<dbReference type="Gene3D" id="4.10.240.10">
    <property type="entry name" value="Zn(2)-C6 fungal-type DNA-binding domain"/>
    <property type="match status" value="1"/>
</dbReference>
<gene>
    <name evidence="3" type="ORF">K444DRAFT_635732</name>
</gene>
<dbReference type="SUPFAM" id="SSF57701">
    <property type="entry name" value="Zn2/Cys6 DNA-binding domain"/>
    <property type="match status" value="1"/>
</dbReference>
<dbReference type="PANTHER" id="PTHR47784">
    <property type="entry name" value="STEROL UPTAKE CONTROL PROTEIN 2"/>
    <property type="match status" value="1"/>
</dbReference>
<dbReference type="RefSeq" id="XP_024729690.1">
    <property type="nucleotide sequence ID" value="XM_024883907.1"/>
</dbReference>
<feature type="domain" description="Zn(2)-C6 fungal-type" evidence="2">
    <location>
        <begin position="15"/>
        <end position="45"/>
    </location>
</feature>
<dbReference type="OrthoDB" id="5386330at2759"/>
<reference evidence="3 4" key="1">
    <citation type="submission" date="2016-04" db="EMBL/GenBank/DDBJ databases">
        <title>A degradative enzymes factory behind the ericoid mycorrhizal symbiosis.</title>
        <authorList>
            <consortium name="DOE Joint Genome Institute"/>
            <person name="Martino E."/>
            <person name="Morin E."/>
            <person name="Grelet G."/>
            <person name="Kuo A."/>
            <person name="Kohler A."/>
            <person name="Daghino S."/>
            <person name="Barry K."/>
            <person name="Choi C."/>
            <person name="Cichocki N."/>
            <person name="Clum A."/>
            <person name="Copeland A."/>
            <person name="Hainaut M."/>
            <person name="Haridas S."/>
            <person name="Labutti K."/>
            <person name="Lindquist E."/>
            <person name="Lipzen A."/>
            <person name="Khouja H.-R."/>
            <person name="Murat C."/>
            <person name="Ohm R."/>
            <person name="Olson A."/>
            <person name="Spatafora J."/>
            <person name="Veneault-Fourrey C."/>
            <person name="Henrissat B."/>
            <person name="Grigoriev I."/>
            <person name="Martin F."/>
            <person name="Perotto S."/>
        </authorList>
    </citation>
    <scope>NUCLEOTIDE SEQUENCE [LARGE SCALE GENOMIC DNA]</scope>
    <source>
        <strain evidence="3 4">E</strain>
    </source>
</reference>
<dbReference type="GO" id="GO:0008270">
    <property type="term" value="F:zinc ion binding"/>
    <property type="evidence" value="ECO:0007669"/>
    <property type="project" value="InterPro"/>
</dbReference>
<protein>
    <recommendedName>
        <fullName evidence="2">Zn(2)-C6 fungal-type domain-containing protein</fullName>
    </recommendedName>
</protein>
<keyword evidence="4" id="KW-1185">Reference proteome</keyword>
<evidence type="ECO:0000256" key="1">
    <source>
        <dbReference type="ARBA" id="ARBA00023242"/>
    </source>
</evidence>
<dbReference type="FunCoup" id="A0A2J6SPT7">
    <property type="interactions" value="636"/>
</dbReference>
<dbReference type="STRING" id="1095630.A0A2J6SPT7"/>
<accession>A0A2J6SPT7</accession>
<sequence>MPGGSRRPHRKTRSGCLGCKARRIKCDEVKPSCGTCTRYSSPCTFPARLSTPQNSTSSRSPSLIPHSHITPLPHSPQPSFTNPASNTAFNTQHLELLHLYTTTTVYTFTTLPARAQIYQHIVPQLAFRHPFLLSGILALSALHLSHLHPARKDQLHRDAVEYHDVALKGFKQELGSITKENCEALYVFSTFLVVCAWAGSEGKGNLFFSDGEGEGAEGQEGGTAEWVNLLRGSRTLARDCYEWVMDGPVRTFIQLYNDQPKFFDLPEEDAARFSALETLWGPESAFTPAEKEALSEALRHLKEIYAMYFSPPHPHPRFLRFWILTKRKRLLHYGATSQKLCTIAMTIAWSTITPDTYISLVSQRCPEALVLLAHYCLLLSKIDNVWWLKGISRHLLRSVCRMIGRVGDAGDGGESGGDKWESWISWPLQELVLTEFRGEEVERKYGLMREENRLRVGANTG</sequence>
<dbReference type="InterPro" id="IPR021858">
    <property type="entry name" value="Fun_TF"/>
</dbReference>
<evidence type="ECO:0000259" key="2">
    <source>
        <dbReference type="PROSITE" id="PS50048"/>
    </source>
</evidence>
<dbReference type="InterPro" id="IPR036864">
    <property type="entry name" value="Zn2-C6_fun-type_DNA-bd_sf"/>
</dbReference>
<keyword evidence="1" id="KW-0539">Nucleus</keyword>
<name>A0A2J6SPT7_9HELO</name>